<dbReference type="Proteomes" id="UP000007963">
    <property type="component" value="Unassembled WGS sequence"/>
</dbReference>
<proteinExistence type="predicted"/>
<dbReference type="EMBL" id="CH476594">
    <property type="protein sequence ID" value="EAU38751.1"/>
    <property type="molecule type" value="Genomic_DNA"/>
</dbReference>
<gene>
    <name evidence="1" type="ORF">ATEG_00105</name>
</gene>
<dbReference type="RefSeq" id="XP_001210191.1">
    <property type="nucleotide sequence ID" value="XM_001210191.1"/>
</dbReference>
<sequence>MPALLTTLLHPCCPHHWRTGSRRLYSLCLGKRTFDLRRRRQTSGIVSSARASAVSCTWPTTYDAAAASRAGNLDTIDLDQLVKRDLKNWGLFTNTNRDLGSTRDTHITTTKVKFGLSS</sequence>
<reference evidence="2" key="1">
    <citation type="submission" date="2005-09" db="EMBL/GenBank/DDBJ databases">
        <title>Annotation of the Aspergillus terreus NIH2624 genome.</title>
        <authorList>
            <person name="Birren B.W."/>
            <person name="Lander E.S."/>
            <person name="Galagan J.E."/>
            <person name="Nusbaum C."/>
            <person name="Devon K."/>
            <person name="Henn M."/>
            <person name="Ma L.-J."/>
            <person name="Jaffe D.B."/>
            <person name="Butler J."/>
            <person name="Alvarez P."/>
            <person name="Gnerre S."/>
            <person name="Grabherr M."/>
            <person name="Kleber M."/>
            <person name="Mauceli E.W."/>
            <person name="Brockman W."/>
            <person name="Rounsley S."/>
            <person name="Young S.K."/>
            <person name="LaButti K."/>
            <person name="Pushparaj V."/>
            <person name="DeCaprio D."/>
            <person name="Crawford M."/>
            <person name="Koehrsen M."/>
            <person name="Engels R."/>
            <person name="Montgomery P."/>
            <person name="Pearson M."/>
            <person name="Howarth C."/>
            <person name="Larson L."/>
            <person name="Luoma S."/>
            <person name="White J."/>
            <person name="Alvarado L."/>
            <person name="Kodira C.D."/>
            <person name="Zeng Q."/>
            <person name="Oleary S."/>
            <person name="Yandava C."/>
            <person name="Denning D.W."/>
            <person name="Nierman W.C."/>
            <person name="Milne T."/>
            <person name="Madden K."/>
        </authorList>
    </citation>
    <scope>NUCLEOTIDE SEQUENCE [LARGE SCALE GENOMIC DNA]</scope>
    <source>
        <strain evidence="2">NIH 2624 / FGSC A1156</strain>
    </source>
</reference>
<name>Q0D1S9_ASPTN</name>
<dbReference type="AlphaFoldDB" id="Q0D1S9"/>
<evidence type="ECO:0000313" key="1">
    <source>
        <dbReference type="EMBL" id="EAU38751.1"/>
    </source>
</evidence>
<dbReference type="VEuPathDB" id="FungiDB:ATEG_00105"/>
<organism evidence="1 2">
    <name type="scientific">Aspergillus terreus (strain NIH 2624 / FGSC A1156)</name>
    <dbReference type="NCBI Taxonomy" id="341663"/>
    <lineage>
        <taxon>Eukaryota</taxon>
        <taxon>Fungi</taxon>
        <taxon>Dikarya</taxon>
        <taxon>Ascomycota</taxon>
        <taxon>Pezizomycotina</taxon>
        <taxon>Eurotiomycetes</taxon>
        <taxon>Eurotiomycetidae</taxon>
        <taxon>Eurotiales</taxon>
        <taxon>Aspergillaceae</taxon>
        <taxon>Aspergillus</taxon>
        <taxon>Aspergillus subgen. Circumdati</taxon>
    </lineage>
</organism>
<dbReference type="HOGENOM" id="CLU_2072661_0_0_1"/>
<evidence type="ECO:0000313" key="2">
    <source>
        <dbReference type="Proteomes" id="UP000007963"/>
    </source>
</evidence>
<protein>
    <submittedName>
        <fullName evidence="1">Uncharacterized protein</fullName>
    </submittedName>
</protein>
<dbReference type="GeneID" id="4354862"/>
<accession>Q0D1S9</accession>